<dbReference type="EMBL" id="CP115149">
    <property type="protein sequence ID" value="WBL37528.1"/>
    <property type="molecule type" value="Genomic_DNA"/>
</dbReference>
<proteinExistence type="predicted"/>
<organism evidence="3 4">
    <name type="scientific">Tepidiforma flava</name>
    <dbReference type="NCBI Taxonomy" id="3004094"/>
    <lineage>
        <taxon>Bacteria</taxon>
        <taxon>Bacillati</taxon>
        <taxon>Chloroflexota</taxon>
        <taxon>Tepidiformia</taxon>
        <taxon>Tepidiformales</taxon>
        <taxon>Tepidiformaceae</taxon>
        <taxon>Tepidiforma</taxon>
    </lineage>
</organism>
<dbReference type="SUPFAM" id="SSF56645">
    <property type="entry name" value="Acyl-CoA dehydrogenase NM domain-like"/>
    <property type="match status" value="1"/>
</dbReference>
<dbReference type="Gene3D" id="1.10.540.10">
    <property type="entry name" value="Acyl-CoA dehydrogenase/oxidase, N-terminal domain"/>
    <property type="match status" value="1"/>
</dbReference>
<name>A0ABY7MCQ0_9CHLR</name>
<keyword evidence="4" id="KW-1185">Reference proteome</keyword>
<feature type="region of interest" description="Disordered" evidence="1">
    <location>
        <begin position="1"/>
        <end position="30"/>
    </location>
</feature>
<dbReference type="InterPro" id="IPR009100">
    <property type="entry name" value="AcylCoA_DH/oxidase_NM_dom_sf"/>
</dbReference>
<reference evidence="3 4" key="1">
    <citation type="journal article" date="2023" name="ISME J.">
        <title>Thermophilic Dehalococcoidia with unusual traits shed light on an unexpected past.</title>
        <authorList>
            <person name="Palmer M."/>
            <person name="Covington J.K."/>
            <person name="Zhou E.M."/>
            <person name="Thomas S.C."/>
            <person name="Habib N."/>
            <person name="Seymour C.O."/>
            <person name="Lai D."/>
            <person name="Johnston J."/>
            <person name="Hashimi A."/>
            <person name="Jiao J.Y."/>
            <person name="Muok A.R."/>
            <person name="Liu L."/>
            <person name="Xian W.D."/>
            <person name="Zhi X.Y."/>
            <person name="Li M.M."/>
            <person name="Silva L.P."/>
            <person name="Bowen B.P."/>
            <person name="Louie K."/>
            <person name="Briegel A."/>
            <person name="Pett-Ridge J."/>
            <person name="Weber P.K."/>
            <person name="Tocheva E.I."/>
            <person name="Woyke T."/>
            <person name="Northen T.R."/>
            <person name="Mayali X."/>
            <person name="Li W.J."/>
            <person name="Hedlund B.P."/>
        </authorList>
    </citation>
    <scope>NUCLEOTIDE SEQUENCE [LARGE SCALE GENOMIC DNA]</scope>
    <source>
        <strain evidence="3 4">YIM 72310</strain>
    </source>
</reference>
<sequence>MKEAPPRHASSAIRPSRPPGGRKSAISSATTSLESIRGVTGFFYDPRTDPAFGQWRDALVRRGWIAPAWPKEYGGAGMSVVEQFILNQEFAQRRGAPVSRGWASAS</sequence>
<evidence type="ECO:0000256" key="1">
    <source>
        <dbReference type="SAM" id="MobiDB-lite"/>
    </source>
</evidence>
<feature type="domain" description="Acyl-CoA dehydrogenase/oxidase N-terminal" evidence="2">
    <location>
        <begin position="57"/>
        <end position="94"/>
    </location>
</feature>
<evidence type="ECO:0000313" key="4">
    <source>
        <dbReference type="Proteomes" id="UP001212803"/>
    </source>
</evidence>
<gene>
    <name evidence="3" type="ORF">O0235_06000</name>
</gene>
<dbReference type="InterPro" id="IPR037069">
    <property type="entry name" value="AcylCoA_DH/ox_N_sf"/>
</dbReference>
<dbReference type="Pfam" id="PF02771">
    <property type="entry name" value="Acyl-CoA_dh_N"/>
    <property type="match status" value="1"/>
</dbReference>
<evidence type="ECO:0000259" key="2">
    <source>
        <dbReference type="Pfam" id="PF02771"/>
    </source>
</evidence>
<accession>A0ABY7MCQ0</accession>
<dbReference type="Proteomes" id="UP001212803">
    <property type="component" value="Chromosome"/>
</dbReference>
<protein>
    <submittedName>
        <fullName evidence="3">Acyl-CoA dehydrogenase family protein</fullName>
    </submittedName>
</protein>
<dbReference type="InterPro" id="IPR013786">
    <property type="entry name" value="AcylCoA_DH/ox_N"/>
</dbReference>
<evidence type="ECO:0000313" key="3">
    <source>
        <dbReference type="EMBL" id="WBL37528.1"/>
    </source>
</evidence>